<feature type="region of interest" description="Disordered" evidence="1">
    <location>
        <begin position="1"/>
        <end position="68"/>
    </location>
</feature>
<dbReference type="SUPFAM" id="SSF57756">
    <property type="entry name" value="Retrovirus zinc finger-like domains"/>
    <property type="match status" value="1"/>
</dbReference>
<feature type="compositionally biased region" description="Polar residues" evidence="1">
    <location>
        <begin position="1"/>
        <end position="13"/>
    </location>
</feature>
<dbReference type="InterPro" id="IPR036875">
    <property type="entry name" value="Znf_CCHC_sf"/>
</dbReference>
<proteinExistence type="predicted"/>
<sequence length="103" mass="11253">MAFATTSNFQSHFNRGRGPYRGRGRGISFHRGSSPHQQNYTAQRSISSSSGASSSYNTGSSSSSNYNGARPICQICNKPGHLAIDCYNRVNHAYMGRHPPTKL</sequence>
<reference evidence="2 3" key="1">
    <citation type="submission" date="2020-10" db="EMBL/GenBank/DDBJ databases">
        <title>The Coptis chinensis genome and diversification of protoberbering-type alkaloids.</title>
        <authorList>
            <person name="Wang B."/>
            <person name="Shu S."/>
            <person name="Song C."/>
            <person name="Liu Y."/>
        </authorList>
    </citation>
    <scope>NUCLEOTIDE SEQUENCE [LARGE SCALE GENOMIC DNA]</scope>
    <source>
        <strain evidence="2">HL-2020</strain>
        <tissue evidence="2">Leaf</tissue>
    </source>
</reference>
<protein>
    <recommendedName>
        <fullName evidence="4">CCHC-type domain-containing protein</fullName>
    </recommendedName>
</protein>
<evidence type="ECO:0008006" key="4">
    <source>
        <dbReference type="Google" id="ProtNLM"/>
    </source>
</evidence>
<keyword evidence="3" id="KW-1185">Reference proteome</keyword>
<name>A0A835HXE6_9MAGN</name>
<organism evidence="2 3">
    <name type="scientific">Coptis chinensis</name>
    <dbReference type="NCBI Taxonomy" id="261450"/>
    <lineage>
        <taxon>Eukaryota</taxon>
        <taxon>Viridiplantae</taxon>
        <taxon>Streptophyta</taxon>
        <taxon>Embryophyta</taxon>
        <taxon>Tracheophyta</taxon>
        <taxon>Spermatophyta</taxon>
        <taxon>Magnoliopsida</taxon>
        <taxon>Ranunculales</taxon>
        <taxon>Ranunculaceae</taxon>
        <taxon>Coptidoideae</taxon>
        <taxon>Coptis</taxon>
    </lineage>
</organism>
<evidence type="ECO:0000256" key="1">
    <source>
        <dbReference type="SAM" id="MobiDB-lite"/>
    </source>
</evidence>
<feature type="compositionally biased region" description="Polar residues" evidence="1">
    <location>
        <begin position="34"/>
        <end position="44"/>
    </location>
</feature>
<feature type="compositionally biased region" description="Low complexity" evidence="1">
    <location>
        <begin position="45"/>
        <end position="68"/>
    </location>
</feature>
<feature type="compositionally biased region" description="Basic residues" evidence="1">
    <location>
        <begin position="14"/>
        <end position="24"/>
    </location>
</feature>
<dbReference type="AlphaFoldDB" id="A0A835HXE6"/>
<dbReference type="GO" id="GO:0003676">
    <property type="term" value="F:nucleic acid binding"/>
    <property type="evidence" value="ECO:0007669"/>
    <property type="project" value="InterPro"/>
</dbReference>
<comment type="caution">
    <text evidence="2">The sequence shown here is derived from an EMBL/GenBank/DDBJ whole genome shotgun (WGS) entry which is preliminary data.</text>
</comment>
<dbReference type="OrthoDB" id="1845088at2759"/>
<gene>
    <name evidence="2" type="ORF">IFM89_023191</name>
</gene>
<dbReference type="Proteomes" id="UP000631114">
    <property type="component" value="Unassembled WGS sequence"/>
</dbReference>
<accession>A0A835HXE6</accession>
<dbReference type="EMBL" id="JADFTS010000005">
    <property type="protein sequence ID" value="KAF9606138.1"/>
    <property type="molecule type" value="Genomic_DNA"/>
</dbReference>
<evidence type="ECO:0000313" key="3">
    <source>
        <dbReference type="Proteomes" id="UP000631114"/>
    </source>
</evidence>
<dbReference type="GO" id="GO:0008270">
    <property type="term" value="F:zinc ion binding"/>
    <property type="evidence" value="ECO:0007669"/>
    <property type="project" value="InterPro"/>
</dbReference>
<evidence type="ECO:0000313" key="2">
    <source>
        <dbReference type="EMBL" id="KAF9606138.1"/>
    </source>
</evidence>